<keyword evidence="4" id="KW-1185">Reference proteome</keyword>
<evidence type="ECO:0000256" key="2">
    <source>
        <dbReference type="SAM" id="SignalP"/>
    </source>
</evidence>
<dbReference type="Proteomes" id="UP000001491">
    <property type="component" value="Chromosome"/>
</dbReference>
<organism evidence="3 4">
    <name type="scientific">Mesomycoplasma conjunctivae (strain ATCC 25834 / NCTC 10147 / HRC/581)</name>
    <name type="common">Mycoplasma conjunctivae</name>
    <dbReference type="NCBI Taxonomy" id="572263"/>
    <lineage>
        <taxon>Bacteria</taxon>
        <taxon>Bacillati</taxon>
        <taxon>Mycoplasmatota</taxon>
        <taxon>Mycoplasmoidales</taxon>
        <taxon>Metamycoplasmataceae</taxon>
        <taxon>Mesomycoplasma</taxon>
    </lineage>
</organism>
<protein>
    <submittedName>
        <fullName evidence="3">PUTATIVE Rnc</fullName>
    </submittedName>
</protein>
<feature type="region of interest" description="Disordered" evidence="1">
    <location>
        <begin position="25"/>
        <end position="66"/>
    </location>
</feature>
<feature type="compositionally biased region" description="Basic and acidic residues" evidence="1">
    <location>
        <begin position="27"/>
        <end position="42"/>
    </location>
</feature>
<dbReference type="HOGENOM" id="CLU_813327_0_0_14"/>
<keyword evidence="2" id="KW-0732">Signal</keyword>
<proteinExistence type="predicted"/>
<evidence type="ECO:0000313" key="4">
    <source>
        <dbReference type="Proteomes" id="UP000001491"/>
    </source>
</evidence>
<dbReference type="EMBL" id="FM864216">
    <property type="protein sequence ID" value="CAT04909.1"/>
    <property type="molecule type" value="Genomic_DNA"/>
</dbReference>
<sequence>MKVNKFLSVASIFSVSSFSISCAKTNNDIKDPEKSKQPDRDTNTNPSKGSSGQKDGEDKSDSHKSELRNQKDILLQRINLIEKHYKSISLEKANDILEWKKQINSANNKNNLEVLHKKLIDIFLVPLTKQDYLDVLNYIKANFEIQVTKIDEINSENVEKVKALNDNRAIVNAYNKAKNSLINLIKPLFDEKVKKGVELPASPESHKALRILERQIFDDKKYALNKWVKIFKESQNVFRFIDKEEYNKIIEINNEIKNLDENQINAHIRNIKKTFIKNFEKYVEYNKKLEVIIEKFKELLAKIAAYIEKSNDAELKKQLKSLLQKWIHQTRFKINKKLLMN</sequence>
<dbReference type="PROSITE" id="PS51257">
    <property type="entry name" value="PROKAR_LIPOPROTEIN"/>
    <property type="match status" value="1"/>
</dbReference>
<evidence type="ECO:0000256" key="1">
    <source>
        <dbReference type="SAM" id="MobiDB-lite"/>
    </source>
</evidence>
<dbReference type="KEGG" id="mco:MCJ_002180"/>
<feature type="chain" id="PRO_5005668261" evidence="2">
    <location>
        <begin position="24"/>
        <end position="341"/>
    </location>
</feature>
<name>C5J617_MESCH</name>
<gene>
    <name evidence="3" type="primary">rnc</name>
    <name evidence="3" type="ordered locus">MCJ_002180</name>
</gene>
<feature type="compositionally biased region" description="Basic and acidic residues" evidence="1">
    <location>
        <begin position="54"/>
        <end position="66"/>
    </location>
</feature>
<accession>C5J617</accession>
<feature type="compositionally biased region" description="Polar residues" evidence="1">
    <location>
        <begin position="43"/>
        <end position="53"/>
    </location>
</feature>
<dbReference type="AlphaFoldDB" id="C5J617"/>
<reference evidence="4" key="1">
    <citation type="journal article" date="2009" name="BMC Bioinformatics">
        <title>The Mycoplasma conjunctivae genome sequencing, annotation and analysis.</title>
        <authorList>
            <person name="Calderon-Copete S.P."/>
            <person name="Wigger G."/>
            <person name="Wunderlin C."/>
            <person name="Schmidheini T."/>
            <person name="Frey J."/>
            <person name="Quail M.A."/>
            <person name="Falquet L."/>
        </authorList>
    </citation>
    <scope>NUCLEOTIDE SEQUENCE [LARGE SCALE GENOMIC DNA]</scope>
    <source>
        <strain evidence="4">ATCC 25834 / NCTC 10147 / HRC/581</strain>
    </source>
</reference>
<feature type="signal peptide" evidence="2">
    <location>
        <begin position="1"/>
        <end position="23"/>
    </location>
</feature>
<evidence type="ECO:0000313" key="3">
    <source>
        <dbReference type="EMBL" id="CAT04909.1"/>
    </source>
</evidence>